<dbReference type="PANTHER" id="PTHR12213">
    <property type="entry name" value="CORRINOID ADENOSYLTRANSFERASE"/>
    <property type="match status" value="1"/>
</dbReference>
<keyword evidence="7 14" id="KW-0547">Nucleotide-binding</keyword>
<evidence type="ECO:0000256" key="12">
    <source>
        <dbReference type="ARBA" id="ARBA00048555"/>
    </source>
</evidence>
<dbReference type="GO" id="GO:0008817">
    <property type="term" value="F:corrinoid adenosyltransferase activity"/>
    <property type="evidence" value="ECO:0007669"/>
    <property type="project" value="UniProtKB-UniRule"/>
</dbReference>
<evidence type="ECO:0000313" key="17">
    <source>
        <dbReference type="EMBL" id="MBJ7602188.1"/>
    </source>
</evidence>
<evidence type="ECO:0000256" key="10">
    <source>
        <dbReference type="ARBA" id="ARBA00033334"/>
    </source>
</evidence>
<comment type="catalytic activity">
    <reaction evidence="13 14">
        <text>2 cob(II)alamin + reduced [electron-transfer flavoprotein] + 2 ATP = 2 adenosylcob(III)alamin + 2 triphosphate + oxidized [electron-transfer flavoprotein] + 3 H(+)</text>
        <dbReference type="Rhea" id="RHEA:28671"/>
        <dbReference type="Rhea" id="RHEA-COMP:10685"/>
        <dbReference type="Rhea" id="RHEA-COMP:10686"/>
        <dbReference type="ChEBI" id="CHEBI:15378"/>
        <dbReference type="ChEBI" id="CHEBI:16304"/>
        <dbReference type="ChEBI" id="CHEBI:18036"/>
        <dbReference type="ChEBI" id="CHEBI:18408"/>
        <dbReference type="ChEBI" id="CHEBI:30616"/>
        <dbReference type="ChEBI" id="CHEBI:57692"/>
        <dbReference type="ChEBI" id="CHEBI:58307"/>
        <dbReference type="EC" id="2.5.1.17"/>
    </reaction>
</comment>
<name>A0A934KFY3_9BACT</name>
<dbReference type="InterPro" id="IPR016030">
    <property type="entry name" value="CblAdoTrfase-like"/>
</dbReference>
<reference evidence="17 18" key="1">
    <citation type="submission" date="2020-10" db="EMBL/GenBank/DDBJ databases">
        <title>Ca. Dormibacterota MAGs.</title>
        <authorList>
            <person name="Montgomery K."/>
        </authorList>
    </citation>
    <scope>NUCLEOTIDE SEQUENCE [LARGE SCALE GENOMIC DNA]</scope>
    <source>
        <strain evidence="17">SC8811_S16_3</strain>
    </source>
</reference>
<evidence type="ECO:0000256" key="4">
    <source>
        <dbReference type="ARBA" id="ARBA00020963"/>
    </source>
</evidence>
<comment type="pathway">
    <text evidence="1 14">Cofactor biosynthesis; adenosylcobalamin biosynthesis; adenosylcobalamin from cob(II)yrinate a,c-diamide: step 2/7.</text>
</comment>
<evidence type="ECO:0000256" key="1">
    <source>
        <dbReference type="ARBA" id="ARBA00005121"/>
    </source>
</evidence>
<evidence type="ECO:0000256" key="6">
    <source>
        <dbReference type="ARBA" id="ARBA00022679"/>
    </source>
</evidence>
<dbReference type="InterPro" id="IPR036451">
    <property type="entry name" value="CblAdoTrfase-like_sf"/>
</dbReference>
<evidence type="ECO:0000256" key="7">
    <source>
        <dbReference type="ARBA" id="ARBA00022741"/>
    </source>
</evidence>
<evidence type="ECO:0000313" key="18">
    <source>
        <dbReference type="Proteomes" id="UP000620075"/>
    </source>
</evidence>
<proteinExistence type="inferred from homology"/>
<dbReference type="Pfam" id="PF01923">
    <property type="entry name" value="Cob_adeno_trans"/>
    <property type="match status" value="1"/>
</dbReference>
<keyword evidence="5 14" id="KW-0169">Cobalamin biosynthesis</keyword>
<dbReference type="GO" id="GO:0005524">
    <property type="term" value="F:ATP binding"/>
    <property type="evidence" value="ECO:0007669"/>
    <property type="project" value="UniProtKB-UniRule"/>
</dbReference>
<evidence type="ECO:0000256" key="5">
    <source>
        <dbReference type="ARBA" id="ARBA00022573"/>
    </source>
</evidence>
<organism evidence="17 18">
    <name type="scientific">Candidatus Dormiibacter inghamiae</name>
    <dbReference type="NCBI Taxonomy" id="3127013"/>
    <lineage>
        <taxon>Bacteria</taxon>
        <taxon>Bacillati</taxon>
        <taxon>Candidatus Dormiibacterota</taxon>
        <taxon>Candidatus Dormibacteria</taxon>
        <taxon>Candidatus Dormibacterales</taxon>
        <taxon>Candidatus Dormibacteraceae</taxon>
        <taxon>Candidatus Dormiibacter</taxon>
    </lineage>
</organism>
<evidence type="ECO:0000256" key="3">
    <source>
        <dbReference type="ARBA" id="ARBA00012454"/>
    </source>
</evidence>
<protein>
    <recommendedName>
        <fullName evidence="4 14">Corrinoid adenosyltransferase</fullName>
        <ecNumber evidence="3 14">2.5.1.17</ecNumber>
    </recommendedName>
    <alternativeName>
        <fullName evidence="9 14">Cob(II)alamin adenosyltransferase</fullName>
    </alternativeName>
    <alternativeName>
        <fullName evidence="11 14">Cob(II)yrinic acid a,c-diamide adenosyltransferase</fullName>
    </alternativeName>
    <alternativeName>
        <fullName evidence="10 14">Cobinamide/cobalamin adenosyltransferase</fullName>
    </alternativeName>
</protein>
<dbReference type="EC" id="2.5.1.17" evidence="3 14"/>
<feature type="domain" description="Cobalamin adenosyltransferase-like" evidence="16">
    <location>
        <begin position="12"/>
        <end position="194"/>
    </location>
</feature>
<dbReference type="EMBL" id="JAEKNQ010000016">
    <property type="protein sequence ID" value="MBJ7602188.1"/>
    <property type="molecule type" value="Genomic_DNA"/>
</dbReference>
<dbReference type="Proteomes" id="UP000620075">
    <property type="component" value="Unassembled WGS sequence"/>
</dbReference>
<comment type="similarity">
    <text evidence="2 14">Belongs to the Cob(I)alamin adenosyltransferase family.</text>
</comment>
<accession>A0A934KFY3</accession>
<keyword evidence="6 14" id="KW-0808">Transferase</keyword>
<dbReference type="RefSeq" id="WP_338176588.1">
    <property type="nucleotide sequence ID" value="NZ_JAEKNQ010000016.1"/>
</dbReference>
<gene>
    <name evidence="17" type="ORF">JF888_03180</name>
</gene>
<dbReference type="AlphaFoldDB" id="A0A934KFY3"/>
<evidence type="ECO:0000256" key="8">
    <source>
        <dbReference type="ARBA" id="ARBA00022840"/>
    </source>
</evidence>
<evidence type="ECO:0000256" key="15">
    <source>
        <dbReference type="SAM" id="MobiDB-lite"/>
    </source>
</evidence>
<evidence type="ECO:0000256" key="14">
    <source>
        <dbReference type="RuleBase" id="RU366026"/>
    </source>
</evidence>
<comment type="caution">
    <text evidence="17">The sequence shown here is derived from an EMBL/GenBank/DDBJ whole genome shotgun (WGS) entry which is preliminary data.</text>
</comment>
<evidence type="ECO:0000256" key="9">
    <source>
        <dbReference type="ARBA" id="ARBA00031529"/>
    </source>
</evidence>
<feature type="region of interest" description="Disordered" evidence="15">
    <location>
        <begin position="1"/>
        <end position="27"/>
    </location>
</feature>
<dbReference type="GO" id="GO:0009236">
    <property type="term" value="P:cobalamin biosynthetic process"/>
    <property type="evidence" value="ECO:0007669"/>
    <property type="project" value="UniProtKB-UniRule"/>
</dbReference>
<dbReference type="PANTHER" id="PTHR12213:SF0">
    <property type="entry name" value="CORRINOID ADENOSYLTRANSFERASE MMAB"/>
    <property type="match status" value="1"/>
</dbReference>
<sequence length="218" mass="22812">MAGRKKSMLELTGRGDDGTTGLLGGGRVSKTDERIEAYGTVDEASSALGLAKGLTADSRVRELCEQLQRDLYRLGAELATAPGKEGSFGAMTQSDVERLNAMLGELEAEAPMPDGFILPGQTAASGALDLARTIVRRAERRWLRLAKPSPGAPGYTQPELPASAGTEAQLPTAYSNIGGYLNRLSLVLYALGRFDEARAGLGATLAKSGRTVTGEPSG</sequence>
<evidence type="ECO:0000256" key="13">
    <source>
        <dbReference type="ARBA" id="ARBA00048692"/>
    </source>
</evidence>
<dbReference type="InterPro" id="IPR029499">
    <property type="entry name" value="PduO-typ"/>
</dbReference>
<keyword evidence="8 14" id="KW-0067">ATP-binding</keyword>
<evidence type="ECO:0000256" key="2">
    <source>
        <dbReference type="ARBA" id="ARBA00007487"/>
    </source>
</evidence>
<dbReference type="NCBIfam" id="TIGR00636">
    <property type="entry name" value="PduO_Nterm"/>
    <property type="match status" value="1"/>
</dbReference>
<dbReference type="Gene3D" id="1.20.1200.10">
    <property type="entry name" value="Cobalamin adenosyltransferase-like"/>
    <property type="match status" value="1"/>
</dbReference>
<dbReference type="SUPFAM" id="SSF89028">
    <property type="entry name" value="Cobalamin adenosyltransferase-like"/>
    <property type="match status" value="1"/>
</dbReference>
<comment type="catalytic activity">
    <reaction evidence="12 14">
        <text>2 cob(II)yrinate a,c diamide + reduced [electron-transfer flavoprotein] + 2 ATP = 2 adenosylcob(III)yrinate a,c-diamide + 2 triphosphate + oxidized [electron-transfer flavoprotein] + 3 H(+)</text>
        <dbReference type="Rhea" id="RHEA:11528"/>
        <dbReference type="Rhea" id="RHEA-COMP:10685"/>
        <dbReference type="Rhea" id="RHEA-COMP:10686"/>
        <dbReference type="ChEBI" id="CHEBI:15378"/>
        <dbReference type="ChEBI" id="CHEBI:18036"/>
        <dbReference type="ChEBI" id="CHEBI:30616"/>
        <dbReference type="ChEBI" id="CHEBI:57692"/>
        <dbReference type="ChEBI" id="CHEBI:58307"/>
        <dbReference type="ChEBI" id="CHEBI:58503"/>
        <dbReference type="ChEBI" id="CHEBI:58537"/>
        <dbReference type="EC" id="2.5.1.17"/>
    </reaction>
</comment>
<evidence type="ECO:0000256" key="11">
    <source>
        <dbReference type="ARBA" id="ARBA00033354"/>
    </source>
</evidence>
<evidence type="ECO:0000259" key="16">
    <source>
        <dbReference type="Pfam" id="PF01923"/>
    </source>
</evidence>